<dbReference type="AlphaFoldDB" id="A0A2X3UEX4"/>
<gene>
    <name evidence="1" type="ORF">NCTC12958_01032</name>
</gene>
<reference evidence="1 2" key="1">
    <citation type="submission" date="2018-06" db="EMBL/GenBank/DDBJ databases">
        <authorList>
            <consortium name="Pathogen Informatics"/>
            <person name="Doyle S."/>
        </authorList>
    </citation>
    <scope>NUCLEOTIDE SEQUENCE [LARGE SCALE GENOMIC DNA]</scope>
    <source>
        <strain evidence="1 2">NCTC12958</strain>
    </source>
</reference>
<evidence type="ECO:0000313" key="2">
    <source>
        <dbReference type="Proteomes" id="UP000249634"/>
    </source>
</evidence>
<protein>
    <submittedName>
        <fullName evidence="1">Pyrimidine-nucleoside phosphorylase, truncated</fullName>
    </submittedName>
</protein>
<organism evidence="1 2">
    <name type="scientific">Streptococcus thermophilus</name>
    <dbReference type="NCBI Taxonomy" id="1308"/>
    <lineage>
        <taxon>Bacteria</taxon>
        <taxon>Bacillati</taxon>
        <taxon>Bacillota</taxon>
        <taxon>Bacilli</taxon>
        <taxon>Lactobacillales</taxon>
        <taxon>Streptococcaceae</taxon>
        <taxon>Streptococcus</taxon>
    </lineage>
</organism>
<accession>A0A2X3UEX4</accession>
<proteinExistence type="predicted"/>
<evidence type="ECO:0000313" key="1">
    <source>
        <dbReference type="EMBL" id="SQF24838.1"/>
    </source>
</evidence>
<dbReference type="EMBL" id="LS483339">
    <property type="protein sequence ID" value="SQF24838.1"/>
    <property type="molecule type" value="Genomic_DNA"/>
</dbReference>
<dbReference type="Proteomes" id="UP000249634">
    <property type="component" value="Chromosome 1"/>
</dbReference>
<sequence length="45" mass="5137">MKQGLFLRKNGDSVKVSETVANIYSDQALTEELIDEFKAYITNQQ</sequence>
<name>A0A2X3UEX4_STRTR</name>